<reference evidence="1" key="2">
    <citation type="submission" date="2023-06" db="EMBL/GenBank/DDBJ databases">
        <authorList>
            <consortium name="Lawrence Berkeley National Laboratory"/>
            <person name="Haridas S."/>
            <person name="Hensen N."/>
            <person name="Bonometti L."/>
            <person name="Westerberg I."/>
            <person name="Brannstrom I.O."/>
            <person name="Guillou S."/>
            <person name="Cros-Aarteil S."/>
            <person name="Calhoun S."/>
            <person name="Kuo A."/>
            <person name="Mondo S."/>
            <person name="Pangilinan J."/>
            <person name="Riley R."/>
            <person name="Labutti K."/>
            <person name="Andreopoulos B."/>
            <person name="Lipzen A."/>
            <person name="Chen C."/>
            <person name="Yanf M."/>
            <person name="Daum C."/>
            <person name="Ng V."/>
            <person name="Clum A."/>
            <person name="Steindorff A."/>
            <person name="Ohm R."/>
            <person name="Martin F."/>
            <person name="Silar P."/>
            <person name="Natvig D."/>
            <person name="Lalanne C."/>
            <person name="Gautier V."/>
            <person name="Ament-Velasquez S.L."/>
            <person name="Kruys A."/>
            <person name="Hutchinson M.I."/>
            <person name="Powell A.J."/>
            <person name="Barry K."/>
            <person name="Miller A.N."/>
            <person name="Grigoriev I.V."/>
            <person name="Debuchy R."/>
            <person name="Gladieux P."/>
            <person name="Thoren M.H."/>
            <person name="Johannesson H."/>
        </authorList>
    </citation>
    <scope>NUCLEOTIDE SEQUENCE</scope>
    <source>
        <strain evidence="1">CBS 955.72</strain>
    </source>
</reference>
<sequence length="175" mass="18535">MKVSECASAQGEPPLFPPAGGTLTLASAAIAPSAACCPDSLNRCSSSIPTSGQRITEMSPLITEQHSSSPDKTVLLIGITPSLKVEGEPLTCDGASRYRRESFFAYIDENKQPTIELPLRLVAGRLTGPTSDVTLACLSVYLLYAVRSTRCPMLGPSRILDEESGSLPSLMFANT</sequence>
<dbReference type="Proteomes" id="UP001275084">
    <property type="component" value="Unassembled WGS sequence"/>
</dbReference>
<organism evidence="1 2">
    <name type="scientific">Lasiosphaeria hispida</name>
    <dbReference type="NCBI Taxonomy" id="260671"/>
    <lineage>
        <taxon>Eukaryota</taxon>
        <taxon>Fungi</taxon>
        <taxon>Dikarya</taxon>
        <taxon>Ascomycota</taxon>
        <taxon>Pezizomycotina</taxon>
        <taxon>Sordariomycetes</taxon>
        <taxon>Sordariomycetidae</taxon>
        <taxon>Sordariales</taxon>
        <taxon>Lasiosphaeriaceae</taxon>
        <taxon>Lasiosphaeria</taxon>
    </lineage>
</organism>
<name>A0AAJ0HVW7_9PEZI</name>
<dbReference type="EMBL" id="JAUIQD010000001">
    <property type="protein sequence ID" value="KAK3363524.1"/>
    <property type="molecule type" value="Genomic_DNA"/>
</dbReference>
<gene>
    <name evidence="1" type="ORF">B0T25DRAFT_46418</name>
</gene>
<accession>A0AAJ0HVW7</accession>
<proteinExistence type="predicted"/>
<protein>
    <submittedName>
        <fullName evidence="1">Uncharacterized protein</fullName>
    </submittedName>
</protein>
<comment type="caution">
    <text evidence="1">The sequence shown here is derived from an EMBL/GenBank/DDBJ whole genome shotgun (WGS) entry which is preliminary data.</text>
</comment>
<reference evidence="1" key="1">
    <citation type="journal article" date="2023" name="Mol. Phylogenet. Evol.">
        <title>Genome-scale phylogeny and comparative genomics of the fungal order Sordariales.</title>
        <authorList>
            <person name="Hensen N."/>
            <person name="Bonometti L."/>
            <person name="Westerberg I."/>
            <person name="Brannstrom I.O."/>
            <person name="Guillou S."/>
            <person name="Cros-Aarteil S."/>
            <person name="Calhoun S."/>
            <person name="Haridas S."/>
            <person name="Kuo A."/>
            <person name="Mondo S."/>
            <person name="Pangilinan J."/>
            <person name="Riley R."/>
            <person name="LaButti K."/>
            <person name="Andreopoulos B."/>
            <person name="Lipzen A."/>
            <person name="Chen C."/>
            <person name="Yan M."/>
            <person name="Daum C."/>
            <person name="Ng V."/>
            <person name="Clum A."/>
            <person name="Steindorff A."/>
            <person name="Ohm R.A."/>
            <person name="Martin F."/>
            <person name="Silar P."/>
            <person name="Natvig D.O."/>
            <person name="Lalanne C."/>
            <person name="Gautier V."/>
            <person name="Ament-Velasquez S.L."/>
            <person name="Kruys A."/>
            <person name="Hutchinson M.I."/>
            <person name="Powell A.J."/>
            <person name="Barry K."/>
            <person name="Miller A.N."/>
            <person name="Grigoriev I.V."/>
            <person name="Debuchy R."/>
            <person name="Gladieux P."/>
            <person name="Hiltunen Thoren M."/>
            <person name="Johannesson H."/>
        </authorList>
    </citation>
    <scope>NUCLEOTIDE SEQUENCE</scope>
    <source>
        <strain evidence="1">CBS 955.72</strain>
    </source>
</reference>
<keyword evidence="2" id="KW-1185">Reference proteome</keyword>
<evidence type="ECO:0000313" key="1">
    <source>
        <dbReference type="EMBL" id="KAK3363524.1"/>
    </source>
</evidence>
<dbReference type="AlphaFoldDB" id="A0AAJ0HVW7"/>
<evidence type="ECO:0000313" key="2">
    <source>
        <dbReference type="Proteomes" id="UP001275084"/>
    </source>
</evidence>